<dbReference type="SMART" id="SM00429">
    <property type="entry name" value="IPT"/>
    <property type="match status" value="5"/>
</dbReference>
<dbReference type="InterPro" id="IPR028994">
    <property type="entry name" value="Integrin_alpha_N"/>
</dbReference>
<proteinExistence type="predicted"/>
<comment type="caution">
    <text evidence="6">The sequence shown here is derived from an EMBL/GenBank/DDBJ whole genome shotgun (WGS) entry which is preliminary data.</text>
</comment>
<feature type="domain" description="IPT/TIG" evidence="5">
    <location>
        <begin position="1198"/>
        <end position="1278"/>
    </location>
</feature>
<feature type="domain" description="IPT/TIG" evidence="5">
    <location>
        <begin position="433"/>
        <end position="510"/>
    </location>
</feature>
<protein>
    <recommendedName>
        <fullName evidence="5">IPT/TIG domain-containing protein</fullName>
    </recommendedName>
</protein>
<dbReference type="SUPFAM" id="SSF110296">
    <property type="entry name" value="Oligoxyloglucan reducing end-specific cellobiohydrolase"/>
    <property type="match status" value="1"/>
</dbReference>
<evidence type="ECO:0000313" key="7">
    <source>
        <dbReference type="Proteomes" id="UP000033121"/>
    </source>
</evidence>
<feature type="domain" description="IPT/TIG" evidence="5">
    <location>
        <begin position="588"/>
        <end position="665"/>
    </location>
</feature>
<feature type="signal peptide" evidence="4">
    <location>
        <begin position="1"/>
        <end position="25"/>
    </location>
</feature>
<keyword evidence="2" id="KW-0677">Repeat</keyword>
<evidence type="ECO:0000256" key="2">
    <source>
        <dbReference type="ARBA" id="ARBA00022737"/>
    </source>
</evidence>
<dbReference type="InterPro" id="IPR013517">
    <property type="entry name" value="FG-GAP"/>
</dbReference>
<feature type="chain" id="PRO_5002429533" description="IPT/TIG domain-containing protein" evidence="4">
    <location>
        <begin position="26"/>
        <end position="2093"/>
    </location>
</feature>
<gene>
    <name evidence="6" type="ORF">FPE01S_01_09570</name>
</gene>
<dbReference type="EMBL" id="BBWV01000001">
    <property type="protein sequence ID" value="GAO41942.1"/>
    <property type="molecule type" value="Genomic_DNA"/>
</dbReference>
<dbReference type="OrthoDB" id="673970at2"/>
<keyword evidence="1 4" id="KW-0732">Signal</keyword>
<sequence>MPLTLPLKKCIISFILLFSVFFSSAQMRQVFLDNTAPENEIRKISFYSAREGYVAFRDWIGFTTDSGHTFTKKPITLSNVNISGYSVNLTFGFGISGVKAFDKNTLLAWGHYGLVPAILSSTDGGNNFKLVFHSQFDQMQLRTGVTDMIFPENNSVGYAIDADRILKTTDRGLNWSIVKTEADSYFDFLEAPDNNNVFAGSRDYKANKLVRTADGGSSWQQVTYPVAGGKMQYACFLNPSTGWMSIRDDRYAYFYATTNGGSSWTLLNDREATPFATSRMRFTDANTGYAFSGQNTVFKTTDGGITWEPLPRDNAFAYLGYSHNDLHFLNNNQFWAGGGHGLLELSTNSGGTPLAKSYFKIDTAGLSATGIVNLKNYSRSSYTFKWLVNEKSSGTSYHSSYTPDFTDLTDTIKLIVTNGSSSDTTVKYVQFYPQVIVSAFSPSSGKTGAPVTITGKNFDNVTAVTFGGERAGFSVLSPTTILATVGQGASGKVTVYTRTGSGSLAGFTYLPPPAISAFSPLSATAGTAITITGTNFNDVTTVTIGNVPATFTVVSSTTINAIAPSSGSGDVTVVTTGGSASQAGFVSIPTIVSFTPIKGTEGTIMTITGTSFTGTTSVSIGNKPALSFTVQSSTTITAIVGAEATGSVKVTSPGGNSILPGFTWYPNPVISSFSPMSGPVGTSITILGSNFHATPSQNVVYFGSIRATITSGTTTSLTVKVPVGASFEPINVLSNNLRACSATPFLVTFPNGGSITGNSFADSAVVNTSPDYYPQKLQVGDVDGDGKLDLVVSAYGNLITDNGIFIYRNTGTATTVSFGKPLFLPLEAPDAISLGDLDGDGKPELAATNDTTINIYRNLSTTGNLAMAPPTMLPSANGLSGIIMGDVDGDGKPDIATCYFHQYGTSIYRNTSEPGNILFATPMEIAAPGGRNILLTDLTGDNKPELVVPQATDTKLYVVTNKSVKGQVKFDTPVTYAGYTLSYAAAADMDGDGRTDIVMGDYWASRMVVRRNMGAGVLADPVQFDATSSPSGIALADLDGDGKPDIATGLWNANRGVFKNLSEPGDISLATKLNYGNPTNPGEHMIAIGDFNEDGKSDIVDCSGGNQSISIHFNSTKAEPFVQSFTPAIGKKGTSVTITGYNFSGVNSVKFGGVSAASFVVNSSTSITAIVDNGSSGEVAVTSSLGTAVKAGFSFGLPPVISSFTPLSASTGTSVTISGTGFSTTAADNIVNFGGVKAIVTAASSTSLTVTVPAGASYQPITVTCNNLIAYSSDWFSPSFPGGTTTITAASFAAPVTGIGGSGSFCDLDGDGKLDLMIANNNDLVLERNQSSPGFISFDQMQVIPAGLPRANPVAGDLDGDGRPDIIGISHDGHSFVVFRNTSNIGNITVEKTITQKTGVDRSDPMDGLILDIDQDGKPEVIVVNYSARTLSVFRNLSTPGNIMLDNRIDFGFSYYPTGVTARDVDGDGKPDILVSSISEGSEGVAVFRNTSVPGAIRFANKVDYPANEWPSGIAGADFDGDGKTDIAVTNFSSNDISIIPNNSSSGNINFAPRLNFPTGKGPWNFTAGDLNGDGKPDLATANLYTQNISVLCNNSTAGSISMLPGVDLPIGRDPDNIVIADVDNDGRPDIVTGGAGITVFLRNIIGTGIPVSVCPGADTSIISDITGTSYQWQQNDGNGFVDIANDSHFSGSSTASLHLKNIPKAWSSYQYRCVVNAMQNSTVYVLDISRNAVTPFAFISTTAKDICAGTAVTFRAVSDNGGTNPSWQWQVNGVNTGSDTSIFTTTALTNNAQVRVIMTSNAICAAPVMDTSNTIAMVVNATVAPTVSIAYSPSPICTGAPVTFTASPSTVTGTESYQWKKNNLAVGGNYATYTDNSLQTGDLIQVVMNTLSTCLPGTPILSNTITIALDASPVPAVNITGSTDVVAGSTVVVTANPINCQGSSTYQWQDSTKSHGWQNIAFATTAAWNYQPMQQGDKLRMLLSCTSPCGTTFITESNVLVFNLLSLQAGSGMIAPNPVTNGMLVIDSLNTLDGWQTLDIFDLGGTLQFHMNLPPVYPSRISIPISSLPRGNYIALLRRNNGLPLRLRFIKL</sequence>
<dbReference type="SUPFAM" id="SSF69318">
    <property type="entry name" value="Integrin alpha N-terminal domain"/>
    <property type="match status" value="2"/>
</dbReference>
<feature type="domain" description="IPT/TIG" evidence="5">
    <location>
        <begin position="512"/>
        <end position="586"/>
    </location>
</feature>
<keyword evidence="7" id="KW-1185">Reference proteome</keyword>
<dbReference type="SUPFAM" id="SSF89372">
    <property type="entry name" value="Fucose-specific lectin"/>
    <property type="match status" value="1"/>
</dbReference>
<dbReference type="InterPro" id="IPR013783">
    <property type="entry name" value="Ig-like_fold"/>
</dbReference>
<dbReference type="InterPro" id="IPR015943">
    <property type="entry name" value="WD40/YVTN_repeat-like_dom_sf"/>
</dbReference>
<dbReference type="Pfam" id="PF01833">
    <property type="entry name" value="TIG"/>
    <property type="match status" value="6"/>
</dbReference>
<accession>A0A0E9MW43</accession>
<dbReference type="STRING" id="1220578.FPE01S_01_09570"/>
<dbReference type="SMART" id="SM00191">
    <property type="entry name" value="Int_alpha"/>
    <property type="match status" value="3"/>
</dbReference>
<dbReference type="InterPro" id="IPR013519">
    <property type="entry name" value="Int_alpha_beta-p"/>
</dbReference>
<evidence type="ECO:0000313" key="6">
    <source>
        <dbReference type="EMBL" id="GAO41942.1"/>
    </source>
</evidence>
<dbReference type="InterPro" id="IPR014756">
    <property type="entry name" value="Ig_E-set"/>
</dbReference>
<feature type="domain" description="IPT/TIG" evidence="5">
    <location>
        <begin position="667"/>
        <end position="748"/>
    </location>
</feature>
<reference evidence="6 7" key="1">
    <citation type="submission" date="2015-04" db="EMBL/GenBank/DDBJ databases">
        <title>Whole genome shotgun sequence of Flavihumibacter petaseus NBRC 106054.</title>
        <authorList>
            <person name="Miyazawa S."/>
            <person name="Hosoyama A."/>
            <person name="Hashimoto M."/>
            <person name="Noguchi M."/>
            <person name="Tsuchikane K."/>
            <person name="Ohji S."/>
            <person name="Yamazoe A."/>
            <person name="Ichikawa N."/>
            <person name="Kimura A."/>
            <person name="Fujita N."/>
        </authorList>
    </citation>
    <scope>NUCLEOTIDE SEQUENCE [LARGE SCALE GENOMIC DNA]</scope>
    <source>
        <strain evidence="6 7">NBRC 106054</strain>
    </source>
</reference>
<dbReference type="Gene3D" id="2.130.10.130">
    <property type="entry name" value="Integrin alpha, N-terminal"/>
    <property type="match status" value="4"/>
</dbReference>
<name>A0A0E9MW43_9BACT</name>
<dbReference type="CDD" id="cd00102">
    <property type="entry name" value="IPT"/>
    <property type="match status" value="3"/>
</dbReference>
<organism evidence="6 7">
    <name type="scientific">Flavihumibacter petaseus NBRC 106054</name>
    <dbReference type="NCBI Taxonomy" id="1220578"/>
    <lineage>
        <taxon>Bacteria</taxon>
        <taxon>Pseudomonadati</taxon>
        <taxon>Bacteroidota</taxon>
        <taxon>Chitinophagia</taxon>
        <taxon>Chitinophagales</taxon>
        <taxon>Chitinophagaceae</taxon>
        <taxon>Flavihumibacter</taxon>
    </lineage>
</organism>
<evidence type="ECO:0000259" key="5">
    <source>
        <dbReference type="SMART" id="SM00429"/>
    </source>
</evidence>
<evidence type="ECO:0000256" key="4">
    <source>
        <dbReference type="SAM" id="SignalP"/>
    </source>
</evidence>
<dbReference type="Proteomes" id="UP000033121">
    <property type="component" value="Unassembled WGS sequence"/>
</dbReference>
<dbReference type="Pfam" id="PF13517">
    <property type="entry name" value="FG-GAP_3"/>
    <property type="match status" value="5"/>
</dbReference>
<dbReference type="Pfam" id="PF01839">
    <property type="entry name" value="FG-GAP"/>
    <property type="match status" value="1"/>
</dbReference>
<keyword evidence="3" id="KW-0325">Glycoprotein</keyword>
<dbReference type="PANTHER" id="PTHR46580">
    <property type="entry name" value="SENSOR KINASE-RELATED"/>
    <property type="match status" value="1"/>
</dbReference>
<evidence type="ECO:0000256" key="1">
    <source>
        <dbReference type="ARBA" id="ARBA00022729"/>
    </source>
</evidence>
<dbReference type="Gene3D" id="2.130.10.10">
    <property type="entry name" value="YVTN repeat-like/Quinoprotein amine dehydrogenase"/>
    <property type="match status" value="1"/>
</dbReference>
<dbReference type="Gene3D" id="2.60.40.10">
    <property type="entry name" value="Immunoglobulins"/>
    <property type="match status" value="7"/>
</dbReference>
<evidence type="ECO:0000256" key="3">
    <source>
        <dbReference type="ARBA" id="ARBA00023180"/>
    </source>
</evidence>
<dbReference type="InterPro" id="IPR002909">
    <property type="entry name" value="IPT_dom"/>
</dbReference>
<dbReference type="PANTHER" id="PTHR46580:SF4">
    <property type="entry name" value="ATP_GTP-BINDING PROTEIN"/>
    <property type="match status" value="1"/>
</dbReference>
<dbReference type="CDD" id="cd00603">
    <property type="entry name" value="IPT_PCSR"/>
    <property type="match status" value="2"/>
</dbReference>
<dbReference type="SUPFAM" id="SSF81296">
    <property type="entry name" value="E set domains"/>
    <property type="match status" value="6"/>
</dbReference>